<dbReference type="Pfam" id="PF01433">
    <property type="entry name" value="Peptidase_M1"/>
    <property type="match status" value="1"/>
</dbReference>
<dbReference type="AlphaFoldDB" id="A0A090Q461"/>
<evidence type="ECO:0000256" key="2">
    <source>
        <dbReference type="ARBA" id="ARBA00001947"/>
    </source>
</evidence>
<dbReference type="Gene3D" id="1.10.390.10">
    <property type="entry name" value="Neutral Protease Domain 2"/>
    <property type="match status" value="1"/>
</dbReference>
<dbReference type="GO" id="GO:0005615">
    <property type="term" value="C:extracellular space"/>
    <property type="evidence" value="ECO:0007669"/>
    <property type="project" value="TreeGrafter"/>
</dbReference>
<comment type="caution">
    <text evidence="14">The sequence shown here is derived from an EMBL/GenBank/DDBJ whole genome shotgun (WGS) entry which is preliminary data.</text>
</comment>
<keyword evidence="10" id="KW-0862">Zinc</keyword>
<name>A0A090Q461_9FLAO</name>
<evidence type="ECO:0000256" key="7">
    <source>
        <dbReference type="ARBA" id="ARBA00022670"/>
    </source>
</evidence>
<dbReference type="Gene3D" id="2.60.40.1730">
    <property type="entry name" value="tricorn interacting facor f3 domain"/>
    <property type="match status" value="1"/>
</dbReference>
<dbReference type="SUPFAM" id="SSF55486">
    <property type="entry name" value="Metalloproteases ('zincins'), catalytic domain"/>
    <property type="match status" value="1"/>
</dbReference>
<dbReference type="eggNOG" id="COG0308">
    <property type="taxonomic scope" value="Bacteria"/>
</dbReference>
<dbReference type="GO" id="GO:0016020">
    <property type="term" value="C:membrane"/>
    <property type="evidence" value="ECO:0007669"/>
    <property type="project" value="TreeGrafter"/>
</dbReference>
<dbReference type="EC" id="3.4.11.2" evidence="4"/>
<dbReference type="EMBL" id="BBML01000002">
    <property type="protein sequence ID" value="GAK96498.1"/>
    <property type="molecule type" value="Genomic_DNA"/>
</dbReference>
<dbReference type="GO" id="GO:0043171">
    <property type="term" value="P:peptide catabolic process"/>
    <property type="evidence" value="ECO:0007669"/>
    <property type="project" value="TreeGrafter"/>
</dbReference>
<dbReference type="GO" id="GO:0008270">
    <property type="term" value="F:zinc ion binding"/>
    <property type="evidence" value="ECO:0007669"/>
    <property type="project" value="InterPro"/>
</dbReference>
<evidence type="ECO:0000256" key="10">
    <source>
        <dbReference type="ARBA" id="ARBA00022833"/>
    </source>
</evidence>
<dbReference type="Proteomes" id="UP000029221">
    <property type="component" value="Unassembled WGS sequence"/>
</dbReference>
<evidence type="ECO:0000256" key="4">
    <source>
        <dbReference type="ARBA" id="ARBA00012564"/>
    </source>
</evidence>
<dbReference type="PRINTS" id="PR00756">
    <property type="entry name" value="ALADIPTASE"/>
</dbReference>
<dbReference type="PANTHER" id="PTHR11533">
    <property type="entry name" value="PROTEASE M1 ZINC METALLOPROTEASE"/>
    <property type="match status" value="1"/>
</dbReference>
<evidence type="ECO:0000313" key="14">
    <source>
        <dbReference type="EMBL" id="GAK96498.1"/>
    </source>
</evidence>
<dbReference type="InterPro" id="IPR042097">
    <property type="entry name" value="Aminopeptidase_N-like_N_sf"/>
</dbReference>
<dbReference type="STRING" id="319236.BST91_07825"/>
<evidence type="ECO:0000256" key="5">
    <source>
        <dbReference type="ARBA" id="ARBA00015611"/>
    </source>
</evidence>
<dbReference type="GO" id="GO:0042277">
    <property type="term" value="F:peptide binding"/>
    <property type="evidence" value="ECO:0007669"/>
    <property type="project" value="TreeGrafter"/>
</dbReference>
<comment type="cofactor">
    <cofactor evidence="2">
        <name>Zn(2+)</name>
        <dbReference type="ChEBI" id="CHEBI:29105"/>
    </cofactor>
</comment>
<keyword evidence="9" id="KW-0378">Hydrolase</keyword>
<gene>
    <name evidence="14" type="ORF">JCM19294_2011</name>
</gene>
<feature type="domain" description="Peptidase M1 membrane alanine aminopeptidase" evidence="12">
    <location>
        <begin position="226"/>
        <end position="428"/>
    </location>
</feature>
<evidence type="ECO:0000259" key="13">
    <source>
        <dbReference type="Pfam" id="PF17900"/>
    </source>
</evidence>
<reference evidence="14" key="1">
    <citation type="journal article" date="2014" name="Genome Announc.">
        <title>Draft Genome Sequences of Marine Flavobacterium Nonlabens Strains NR17, NR24, NR27, NR32, NR33, and Ara13.</title>
        <authorList>
            <person name="Nakanishi M."/>
            <person name="Meirelles P."/>
            <person name="Suzuki R."/>
            <person name="Takatani N."/>
            <person name="Mino S."/>
            <person name="Suda W."/>
            <person name="Oshima K."/>
            <person name="Hattori M."/>
            <person name="Ohkuma M."/>
            <person name="Hosokawa M."/>
            <person name="Miyashita K."/>
            <person name="Thompson F.L."/>
            <person name="Niwa A."/>
            <person name="Sawabe T."/>
            <person name="Sawabe T."/>
        </authorList>
    </citation>
    <scope>NUCLEOTIDE SEQUENCE [LARGE SCALE GENOMIC DNA]</scope>
    <source>
        <strain evidence="14">JCM 19294</strain>
    </source>
</reference>
<dbReference type="GO" id="GO:0070006">
    <property type="term" value="F:metalloaminopeptidase activity"/>
    <property type="evidence" value="ECO:0007669"/>
    <property type="project" value="TreeGrafter"/>
</dbReference>
<evidence type="ECO:0000256" key="8">
    <source>
        <dbReference type="ARBA" id="ARBA00022723"/>
    </source>
</evidence>
<sequence>MSFVSFWVYSQNTPSQTYADFLSATARLQFQNDSENVTGEISFDVQITSTTDSLFVDAKSLKEHEVFLNGNLVKSDYNGERILLHSRFRESDTINLRIKFTSEPKKAMYFIDATGDGSWNQIWTQGQGKYTSNWLPSIDDMNDKMLWNLQITAPDHLTSLSNGVLTQKKELDNVIQWNYSMDQPMSSYLVAIVIGEYDSYKLFSETGVPIELYYYKGEKNKALATYKKTKEIFDFLEREIGYPYPWQVYRQVPVKDFLYSGMENTGLTVYSDSFFNDEIGSNDRSYVTVNAHEMAHQWFGNLVTETESQHHWLHEGFATYFSMLAEQYLYGDNHFLNLLYTKAENLVEQSRTGKSTELLNPGSSSLTFYDHGAWALHALKVKVGDKAFKTIIRHYLTTNAYDNVTTFDFLEKVTEITGLDLLDFRERWLLNKSFPAKEALQILRSYPEMEEFFQLKARSISNFNESFTSFKEVANERDNIPALIEMIQQLTLHDDIRKYDLIKKVSNYDLLEVNRAIVLSTQQINDYNRSVIQTLIDEPSYVTRESAMFLLWQDTKNKKELLLDLKSRWDTLSPELNMSWLVLALSTPEFTNAEKQLYLSLLRDYTDSKHSMITRQAAFDYLIQLDIMSEENYRDLIASCFHHVWRFYKTSREHLRTGFKTETGREIIKNLMTEMSDTDQLKVERVLSQ</sequence>
<dbReference type="Pfam" id="PF17900">
    <property type="entry name" value="Peptidase_M1_N"/>
    <property type="match status" value="1"/>
</dbReference>
<dbReference type="InterPro" id="IPR001930">
    <property type="entry name" value="Peptidase_M1"/>
</dbReference>
<keyword evidence="15" id="KW-1185">Reference proteome</keyword>
<protein>
    <recommendedName>
        <fullName evidence="5">Aminopeptidase N</fullName>
        <ecNumber evidence="4">3.4.11.2</ecNumber>
    </recommendedName>
</protein>
<dbReference type="GO" id="GO:0016285">
    <property type="term" value="F:alanyl aminopeptidase activity"/>
    <property type="evidence" value="ECO:0007669"/>
    <property type="project" value="UniProtKB-EC"/>
</dbReference>
<keyword evidence="7" id="KW-0645">Protease</keyword>
<evidence type="ECO:0000256" key="9">
    <source>
        <dbReference type="ARBA" id="ARBA00022801"/>
    </source>
</evidence>
<dbReference type="InterPro" id="IPR045357">
    <property type="entry name" value="Aminopeptidase_N-like_N"/>
</dbReference>
<feature type="domain" description="Aminopeptidase N-like N-terminal" evidence="13">
    <location>
        <begin position="27"/>
        <end position="189"/>
    </location>
</feature>
<dbReference type="SUPFAM" id="SSF63737">
    <property type="entry name" value="Leukotriene A4 hydrolase N-terminal domain"/>
    <property type="match status" value="1"/>
</dbReference>
<evidence type="ECO:0000313" key="15">
    <source>
        <dbReference type="Proteomes" id="UP000029221"/>
    </source>
</evidence>
<evidence type="ECO:0000256" key="1">
    <source>
        <dbReference type="ARBA" id="ARBA00000098"/>
    </source>
</evidence>
<dbReference type="GO" id="GO:0006508">
    <property type="term" value="P:proteolysis"/>
    <property type="evidence" value="ECO:0007669"/>
    <property type="project" value="UniProtKB-KW"/>
</dbReference>
<dbReference type="InterPro" id="IPR050344">
    <property type="entry name" value="Peptidase_M1_aminopeptidases"/>
</dbReference>
<keyword evidence="6 14" id="KW-0031">Aminopeptidase</keyword>
<dbReference type="GO" id="GO:0005737">
    <property type="term" value="C:cytoplasm"/>
    <property type="evidence" value="ECO:0007669"/>
    <property type="project" value="TreeGrafter"/>
</dbReference>
<proteinExistence type="inferred from homology"/>
<organism evidence="14 15">
    <name type="scientific">Nonlabens tegetincola</name>
    <dbReference type="NCBI Taxonomy" id="323273"/>
    <lineage>
        <taxon>Bacteria</taxon>
        <taxon>Pseudomonadati</taxon>
        <taxon>Bacteroidota</taxon>
        <taxon>Flavobacteriia</taxon>
        <taxon>Flavobacteriales</taxon>
        <taxon>Flavobacteriaceae</taxon>
        <taxon>Nonlabens</taxon>
    </lineage>
</organism>
<keyword evidence="8" id="KW-0479">Metal-binding</keyword>
<comment type="catalytic activity">
    <reaction evidence="1">
        <text>Release of an N-terminal amino acid, Xaa-|-Yaa- from a peptide, amide or arylamide. Xaa is preferably Ala, but may be most amino acids including Pro (slow action). When a terminal hydrophobic residue is followed by a prolyl residue, the two may be released as an intact Xaa-Pro dipeptide.</text>
        <dbReference type="EC" id="3.4.11.2"/>
    </reaction>
</comment>
<dbReference type="PANTHER" id="PTHR11533:SF174">
    <property type="entry name" value="PUROMYCIN-SENSITIVE AMINOPEPTIDASE-RELATED"/>
    <property type="match status" value="1"/>
</dbReference>
<dbReference type="CDD" id="cd09603">
    <property type="entry name" value="M1_APN_like"/>
    <property type="match status" value="1"/>
</dbReference>
<comment type="similarity">
    <text evidence="3">Belongs to the peptidase M1 family.</text>
</comment>
<dbReference type="InterPro" id="IPR027268">
    <property type="entry name" value="Peptidase_M4/M1_CTD_sf"/>
</dbReference>
<dbReference type="InterPro" id="IPR014782">
    <property type="entry name" value="Peptidase_M1_dom"/>
</dbReference>
<evidence type="ECO:0000259" key="12">
    <source>
        <dbReference type="Pfam" id="PF01433"/>
    </source>
</evidence>
<evidence type="ECO:0000256" key="11">
    <source>
        <dbReference type="ARBA" id="ARBA00023049"/>
    </source>
</evidence>
<evidence type="ECO:0000256" key="3">
    <source>
        <dbReference type="ARBA" id="ARBA00010136"/>
    </source>
</evidence>
<accession>A0A090Q461</accession>
<evidence type="ECO:0000256" key="6">
    <source>
        <dbReference type="ARBA" id="ARBA00022438"/>
    </source>
</evidence>
<keyword evidence="11" id="KW-0482">Metalloprotease</keyword>